<gene>
    <name evidence="1" type="ORF">CWE23_00390</name>
</gene>
<keyword evidence="2" id="KW-1185">Reference proteome</keyword>
<accession>A0AA94EGJ4</accession>
<reference evidence="2" key="1">
    <citation type="journal article" date="2018" name="Front. Microbiol.">
        <title>Genome-Based Analysis Reveals the Taxonomy and Diversity of the Family Idiomarinaceae.</title>
        <authorList>
            <person name="Liu Y."/>
            <person name="Lai Q."/>
            <person name="Shao Z."/>
        </authorList>
    </citation>
    <scope>NUCLEOTIDE SEQUENCE [LARGE SCALE GENOMIC DNA]</scope>
    <source>
        <strain evidence="2">SN-14</strain>
    </source>
</reference>
<proteinExistence type="predicted"/>
<evidence type="ECO:0000313" key="1">
    <source>
        <dbReference type="EMBL" id="RUO44540.1"/>
    </source>
</evidence>
<organism evidence="1 2">
    <name type="scientific">Idiomarina aquatica</name>
    <dbReference type="NCBI Taxonomy" id="1327752"/>
    <lineage>
        <taxon>Bacteria</taxon>
        <taxon>Pseudomonadati</taxon>
        <taxon>Pseudomonadota</taxon>
        <taxon>Gammaproteobacteria</taxon>
        <taxon>Alteromonadales</taxon>
        <taxon>Idiomarinaceae</taxon>
        <taxon>Idiomarina</taxon>
    </lineage>
</organism>
<dbReference type="AlphaFoldDB" id="A0AA94EGJ4"/>
<evidence type="ECO:0000313" key="2">
    <source>
        <dbReference type="Proteomes" id="UP000286680"/>
    </source>
</evidence>
<dbReference type="RefSeq" id="WP_126819097.1">
    <property type="nucleotide sequence ID" value="NZ_PIPS01000001.1"/>
</dbReference>
<dbReference type="Proteomes" id="UP000286680">
    <property type="component" value="Unassembled WGS sequence"/>
</dbReference>
<sequence length="452" mass="51841">MKSSARLSIYDLKRKAKRFQRDLKIKTAKRQRIARQQLRSGKVPIAISSIVRRISSQEPRRKYRKYETFKLPRTFSFLEDPEQALSTIHEITSALTNRRCRSIQLNYQHCRRYSLGSEALLGVLGRVIKHQKRTNGRTVTINGVYPSEPNHTEIVRDVGIVKEIDADKEHRDLADTKQQFIFMKEKTSTAKGSAYARDDKNQTSENFVKYINDCLAESISKKLTEKACRTLKSCVSELLDNAERHAMDKQQGKWYVRAHVNFSHEHPSCEIVIFNFGKTIAATYDGLSAEHFSYNQQVKPYVERHIGVRGLTREALITVASLQGRVSCKNNDERRTCGTGTVELLNFFQELHDDICSSGLMKNNDLRPLMALMSGNTWIKFDGTYRLSFTNDDWNDGLDDRSLEQAIYPLNDTPGKLADPPDTEFVKSLDTGFFPGVMINIRFPLEVTRDQV</sequence>
<dbReference type="EMBL" id="PIPS01000001">
    <property type="protein sequence ID" value="RUO44540.1"/>
    <property type="molecule type" value="Genomic_DNA"/>
</dbReference>
<name>A0AA94EGJ4_9GAMM</name>
<protein>
    <submittedName>
        <fullName evidence="1">Uncharacterized protein</fullName>
    </submittedName>
</protein>
<comment type="caution">
    <text evidence="1">The sequence shown here is derived from an EMBL/GenBank/DDBJ whole genome shotgun (WGS) entry which is preliminary data.</text>
</comment>